<evidence type="ECO:0000313" key="2">
    <source>
        <dbReference type="EMBL" id="EEC75891.1"/>
    </source>
</evidence>
<gene>
    <name evidence="2" type="ORF">OsI_12935</name>
</gene>
<dbReference type="AlphaFoldDB" id="B8AP30"/>
<organism evidence="2 3">
    <name type="scientific">Oryza sativa subsp. indica</name>
    <name type="common">Rice</name>
    <dbReference type="NCBI Taxonomy" id="39946"/>
    <lineage>
        <taxon>Eukaryota</taxon>
        <taxon>Viridiplantae</taxon>
        <taxon>Streptophyta</taxon>
        <taxon>Embryophyta</taxon>
        <taxon>Tracheophyta</taxon>
        <taxon>Spermatophyta</taxon>
        <taxon>Magnoliopsida</taxon>
        <taxon>Liliopsida</taxon>
        <taxon>Poales</taxon>
        <taxon>Poaceae</taxon>
        <taxon>BOP clade</taxon>
        <taxon>Oryzoideae</taxon>
        <taxon>Oryzeae</taxon>
        <taxon>Oryzinae</taxon>
        <taxon>Oryza</taxon>
        <taxon>Oryza sativa</taxon>
    </lineage>
</organism>
<reference evidence="2 3" key="1">
    <citation type="journal article" date="2005" name="PLoS Biol.">
        <title>The genomes of Oryza sativa: a history of duplications.</title>
        <authorList>
            <person name="Yu J."/>
            <person name="Wang J."/>
            <person name="Lin W."/>
            <person name="Li S."/>
            <person name="Li H."/>
            <person name="Zhou J."/>
            <person name="Ni P."/>
            <person name="Dong W."/>
            <person name="Hu S."/>
            <person name="Zeng C."/>
            <person name="Zhang J."/>
            <person name="Zhang Y."/>
            <person name="Li R."/>
            <person name="Xu Z."/>
            <person name="Li S."/>
            <person name="Li X."/>
            <person name="Zheng H."/>
            <person name="Cong L."/>
            <person name="Lin L."/>
            <person name="Yin J."/>
            <person name="Geng J."/>
            <person name="Li G."/>
            <person name="Shi J."/>
            <person name="Liu J."/>
            <person name="Lv H."/>
            <person name="Li J."/>
            <person name="Wang J."/>
            <person name="Deng Y."/>
            <person name="Ran L."/>
            <person name="Shi X."/>
            <person name="Wang X."/>
            <person name="Wu Q."/>
            <person name="Li C."/>
            <person name="Ren X."/>
            <person name="Wang J."/>
            <person name="Wang X."/>
            <person name="Li D."/>
            <person name="Liu D."/>
            <person name="Zhang X."/>
            <person name="Ji Z."/>
            <person name="Zhao W."/>
            <person name="Sun Y."/>
            <person name="Zhang Z."/>
            <person name="Bao J."/>
            <person name="Han Y."/>
            <person name="Dong L."/>
            <person name="Ji J."/>
            <person name="Chen P."/>
            <person name="Wu S."/>
            <person name="Liu J."/>
            <person name="Xiao Y."/>
            <person name="Bu D."/>
            <person name="Tan J."/>
            <person name="Yang L."/>
            <person name="Ye C."/>
            <person name="Zhang J."/>
            <person name="Xu J."/>
            <person name="Zhou Y."/>
            <person name="Yu Y."/>
            <person name="Zhang B."/>
            <person name="Zhuang S."/>
            <person name="Wei H."/>
            <person name="Liu B."/>
            <person name="Lei M."/>
            <person name="Yu H."/>
            <person name="Li Y."/>
            <person name="Xu H."/>
            <person name="Wei S."/>
            <person name="He X."/>
            <person name="Fang L."/>
            <person name="Zhang Z."/>
            <person name="Zhang Y."/>
            <person name="Huang X."/>
            <person name="Su Z."/>
            <person name="Tong W."/>
            <person name="Li J."/>
            <person name="Tong Z."/>
            <person name="Li S."/>
            <person name="Ye J."/>
            <person name="Wang L."/>
            <person name="Fang L."/>
            <person name="Lei T."/>
            <person name="Chen C."/>
            <person name="Chen H."/>
            <person name="Xu Z."/>
            <person name="Li H."/>
            <person name="Huang H."/>
            <person name="Zhang F."/>
            <person name="Xu H."/>
            <person name="Li N."/>
            <person name="Zhao C."/>
            <person name="Li S."/>
            <person name="Dong L."/>
            <person name="Huang Y."/>
            <person name="Li L."/>
            <person name="Xi Y."/>
            <person name="Qi Q."/>
            <person name="Li W."/>
            <person name="Zhang B."/>
            <person name="Hu W."/>
            <person name="Zhang Y."/>
            <person name="Tian X."/>
            <person name="Jiao Y."/>
            <person name="Liang X."/>
            <person name="Jin J."/>
            <person name="Gao L."/>
            <person name="Zheng W."/>
            <person name="Hao B."/>
            <person name="Liu S."/>
            <person name="Wang W."/>
            <person name="Yuan L."/>
            <person name="Cao M."/>
            <person name="McDermott J."/>
            <person name="Samudrala R."/>
            <person name="Wang J."/>
            <person name="Wong G.K."/>
            <person name="Yang H."/>
        </authorList>
    </citation>
    <scope>NUCLEOTIDE SEQUENCE [LARGE SCALE GENOMIC DNA]</scope>
    <source>
        <strain evidence="3">cv. 93-11</strain>
    </source>
</reference>
<feature type="region of interest" description="Disordered" evidence="1">
    <location>
        <begin position="1"/>
        <end position="79"/>
    </location>
</feature>
<dbReference type="Proteomes" id="UP000007015">
    <property type="component" value="Chromosome 3"/>
</dbReference>
<evidence type="ECO:0000256" key="1">
    <source>
        <dbReference type="SAM" id="MobiDB-lite"/>
    </source>
</evidence>
<name>B8AP30_ORYSI</name>
<proteinExistence type="predicted"/>
<protein>
    <submittedName>
        <fullName evidence="2">Uncharacterized protein</fullName>
    </submittedName>
</protein>
<dbReference type="HOGENOM" id="CLU_2610311_0_0_1"/>
<sequence length="79" mass="8271">MPLVAEPTFGEIDGYDEPTVTRRVDSSPVVATAAENTKAEEEGRRAGAGAVGEEPGEDQLQEGDEVVSAQEATLLPVDD</sequence>
<keyword evidence="3" id="KW-1185">Reference proteome</keyword>
<dbReference type="EMBL" id="CM000128">
    <property type="protein sequence ID" value="EEC75891.1"/>
    <property type="molecule type" value="Genomic_DNA"/>
</dbReference>
<evidence type="ECO:0000313" key="3">
    <source>
        <dbReference type="Proteomes" id="UP000007015"/>
    </source>
</evidence>
<accession>B8AP30</accession>
<feature type="compositionally biased region" description="Acidic residues" evidence="1">
    <location>
        <begin position="54"/>
        <end position="65"/>
    </location>
</feature>
<dbReference type="Gramene" id="BGIOSGA010089-TA">
    <property type="protein sequence ID" value="BGIOSGA010089-PA"/>
    <property type="gene ID" value="BGIOSGA010089"/>
</dbReference>